<evidence type="ECO:0000313" key="2">
    <source>
        <dbReference type="Proteomes" id="UP001157502"/>
    </source>
</evidence>
<sequence length="190" mass="22127">MIPFLWQTRVPKSELCTACRRRVYPMEALIADRKKFHKSCFCCEHCRNKLSLGNYVSLHGHFYCLPHYKQLFKSKGNYDNGFGQTATNEKNTNESDRLITSSKQLARRYSKSSINSTERDINEKELRLIDDTKQISNKISAVWPPQAQSPQKVFRVEGDIKLLKPQWPPQENFPKSPKQQQRKAIPESPL</sequence>
<comment type="caution">
    <text evidence="1">The sequence shown here is derived from an EMBL/GenBank/DDBJ whole genome shotgun (WGS) entry which is preliminary data.</text>
</comment>
<reference evidence="1" key="1">
    <citation type="submission" date="2021-05" db="EMBL/GenBank/DDBJ databases">
        <authorList>
            <person name="Pan Q."/>
            <person name="Jouanno E."/>
            <person name="Zahm M."/>
            <person name="Klopp C."/>
            <person name="Cabau C."/>
            <person name="Louis A."/>
            <person name="Berthelot C."/>
            <person name="Parey E."/>
            <person name="Roest Crollius H."/>
            <person name="Montfort J."/>
            <person name="Robinson-Rechavi M."/>
            <person name="Bouchez O."/>
            <person name="Lampietro C."/>
            <person name="Lopez Roques C."/>
            <person name="Donnadieu C."/>
            <person name="Postlethwait J."/>
            <person name="Bobe J."/>
            <person name="Dillon D."/>
            <person name="Chandos A."/>
            <person name="von Hippel F."/>
            <person name="Guiguen Y."/>
        </authorList>
    </citation>
    <scope>NUCLEOTIDE SEQUENCE</scope>
    <source>
        <strain evidence="1">YG-Jan2019</strain>
    </source>
</reference>
<protein>
    <submittedName>
        <fullName evidence="1">Uncharacterized protein</fullName>
    </submittedName>
</protein>
<dbReference type="EMBL" id="CM055731">
    <property type="protein sequence ID" value="KAJ8012808.1"/>
    <property type="molecule type" value="Genomic_DNA"/>
</dbReference>
<keyword evidence="2" id="KW-1185">Reference proteome</keyword>
<gene>
    <name evidence="1" type="ORF">DPEC_G00046710</name>
</gene>
<evidence type="ECO:0000313" key="1">
    <source>
        <dbReference type="EMBL" id="KAJ8012808.1"/>
    </source>
</evidence>
<dbReference type="Proteomes" id="UP001157502">
    <property type="component" value="Chromosome 4"/>
</dbReference>
<accession>A0ACC2HA01</accession>
<proteinExistence type="predicted"/>
<organism evidence="1 2">
    <name type="scientific">Dallia pectoralis</name>
    <name type="common">Alaska blackfish</name>
    <dbReference type="NCBI Taxonomy" id="75939"/>
    <lineage>
        <taxon>Eukaryota</taxon>
        <taxon>Metazoa</taxon>
        <taxon>Chordata</taxon>
        <taxon>Craniata</taxon>
        <taxon>Vertebrata</taxon>
        <taxon>Euteleostomi</taxon>
        <taxon>Actinopterygii</taxon>
        <taxon>Neopterygii</taxon>
        <taxon>Teleostei</taxon>
        <taxon>Protacanthopterygii</taxon>
        <taxon>Esociformes</taxon>
        <taxon>Umbridae</taxon>
        <taxon>Dallia</taxon>
    </lineage>
</organism>
<name>A0ACC2HA01_DALPE</name>